<dbReference type="PANTHER" id="PTHR11061:SF30">
    <property type="entry name" value="TRNA (URACIL(54)-C(5))-METHYLTRANSFERASE"/>
    <property type="match status" value="1"/>
</dbReference>
<evidence type="ECO:0000256" key="3">
    <source>
        <dbReference type="ARBA" id="ARBA00022691"/>
    </source>
</evidence>
<dbReference type="InterPro" id="IPR030390">
    <property type="entry name" value="MeTrfase_TrmA_AS"/>
</dbReference>
<proteinExistence type="inferred from homology"/>
<dbReference type="Proteomes" id="UP001209486">
    <property type="component" value="Unassembled WGS sequence"/>
</dbReference>
<reference evidence="7 8" key="1">
    <citation type="submission" date="2019-08" db="EMBL/GenBank/DDBJ databases">
        <title>Comparison of rpoB and gyrB Sequences from Mobiluncus Species and Development of a Multiplex PCR Method for Clinical Detection of Mobiluncus curtisii and Mobiluncus mulieris.</title>
        <authorList>
            <person name="Yang L."/>
            <person name="Shen Y."/>
            <person name="Xu G."/>
            <person name="Shu L.-B."/>
            <person name="Hu J."/>
            <person name="Zhang R."/>
            <person name="Wang Y."/>
            <person name="Zhou H.-W."/>
            <person name="Zhang X."/>
        </authorList>
    </citation>
    <scope>NUCLEOTIDE SEQUENCE [LARGE SCALE GENOMIC DNA]</scope>
    <source>
        <strain evidence="7 8">M26</strain>
    </source>
</reference>
<dbReference type="EMBL" id="VSZY01000005">
    <property type="protein sequence ID" value="MCU9968714.1"/>
    <property type="molecule type" value="Genomic_DNA"/>
</dbReference>
<dbReference type="GO" id="GO:0009451">
    <property type="term" value="P:RNA modification"/>
    <property type="evidence" value="ECO:0007669"/>
    <property type="project" value="UniProtKB-ARBA"/>
</dbReference>
<feature type="active site" evidence="5">
    <location>
        <position position="409"/>
    </location>
</feature>
<keyword evidence="2 4" id="KW-0808">Transferase</keyword>
<dbReference type="GO" id="GO:0008173">
    <property type="term" value="F:RNA methyltransferase activity"/>
    <property type="evidence" value="ECO:0007669"/>
    <property type="project" value="UniProtKB-ARBA"/>
</dbReference>
<evidence type="ECO:0000313" key="7">
    <source>
        <dbReference type="EMBL" id="MCU9968714.1"/>
    </source>
</evidence>
<keyword evidence="3 4" id="KW-0949">S-adenosyl-L-methionine</keyword>
<dbReference type="Gene3D" id="3.40.50.150">
    <property type="entry name" value="Vaccinia Virus protein VP39"/>
    <property type="match status" value="1"/>
</dbReference>
<protein>
    <submittedName>
        <fullName evidence="7">Methyltransferase domain-containing protein</fullName>
    </submittedName>
</protein>
<dbReference type="GO" id="GO:0006396">
    <property type="term" value="P:RNA processing"/>
    <property type="evidence" value="ECO:0007669"/>
    <property type="project" value="UniProtKB-ARBA"/>
</dbReference>
<evidence type="ECO:0000256" key="6">
    <source>
        <dbReference type="SAM" id="MobiDB-lite"/>
    </source>
</evidence>
<evidence type="ECO:0000256" key="4">
    <source>
        <dbReference type="PROSITE-ProRule" id="PRU01024"/>
    </source>
</evidence>
<keyword evidence="1 4" id="KW-0489">Methyltransferase</keyword>
<gene>
    <name evidence="7" type="ORF">FYZ43_04700</name>
</gene>
<dbReference type="Pfam" id="PF05958">
    <property type="entry name" value="tRNA_U5-meth_tr"/>
    <property type="match status" value="1"/>
</dbReference>
<organism evidence="7 8">
    <name type="scientific">Mobiluncus mulieris</name>
    <dbReference type="NCBI Taxonomy" id="2052"/>
    <lineage>
        <taxon>Bacteria</taxon>
        <taxon>Bacillati</taxon>
        <taxon>Actinomycetota</taxon>
        <taxon>Actinomycetes</taxon>
        <taxon>Actinomycetales</taxon>
        <taxon>Actinomycetaceae</taxon>
        <taxon>Mobiluncus</taxon>
    </lineage>
</organism>
<dbReference type="InterPro" id="IPR030391">
    <property type="entry name" value="MeTrfase_TrmA_CS"/>
</dbReference>
<feature type="region of interest" description="Disordered" evidence="6">
    <location>
        <begin position="314"/>
        <end position="340"/>
    </location>
</feature>
<feature type="compositionally biased region" description="Low complexity" evidence="6">
    <location>
        <begin position="324"/>
        <end position="340"/>
    </location>
</feature>
<feature type="binding site" evidence="4">
    <location>
        <position position="231"/>
    </location>
    <ligand>
        <name>S-adenosyl-L-methionine</name>
        <dbReference type="ChEBI" id="CHEBI:59789"/>
    </ligand>
</feature>
<dbReference type="GO" id="GO:0032259">
    <property type="term" value="P:methylation"/>
    <property type="evidence" value="ECO:0007669"/>
    <property type="project" value="UniProtKB-KW"/>
</dbReference>
<dbReference type="GO" id="GO:0008757">
    <property type="term" value="F:S-adenosylmethionine-dependent methyltransferase activity"/>
    <property type="evidence" value="ECO:0007669"/>
    <property type="project" value="UniProtKB-ARBA"/>
</dbReference>
<dbReference type="PROSITE" id="PS01231">
    <property type="entry name" value="TRMA_2"/>
    <property type="match status" value="1"/>
</dbReference>
<dbReference type="PROSITE" id="PS51687">
    <property type="entry name" value="SAM_MT_RNA_M5U"/>
    <property type="match status" value="1"/>
</dbReference>
<feature type="binding site" evidence="4">
    <location>
        <position position="260"/>
    </location>
    <ligand>
        <name>S-adenosyl-L-methionine</name>
        <dbReference type="ChEBI" id="CHEBI:59789"/>
    </ligand>
</feature>
<feature type="binding site" evidence="4">
    <location>
        <position position="297"/>
    </location>
    <ligand>
        <name>S-adenosyl-L-methionine</name>
        <dbReference type="ChEBI" id="CHEBI:59789"/>
    </ligand>
</feature>
<dbReference type="InterPro" id="IPR010280">
    <property type="entry name" value="U5_MeTrfase_fam"/>
</dbReference>
<evidence type="ECO:0000256" key="2">
    <source>
        <dbReference type="ARBA" id="ARBA00022679"/>
    </source>
</evidence>
<dbReference type="Gene3D" id="2.40.50.1070">
    <property type="match status" value="1"/>
</dbReference>
<comment type="caution">
    <text evidence="7">The sequence shown here is derived from an EMBL/GenBank/DDBJ whole genome shotgun (WGS) entry which is preliminary data.</text>
</comment>
<dbReference type="InterPro" id="IPR029063">
    <property type="entry name" value="SAM-dependent_MTases_sf"/>
</dbReference>
<evidence type="ECO:0000256" key="5">
    <source>
        <dbReference type="PROSITE-ProRule" id="PRU10015"/>
    </source>
</evidence>
<accession>A0ABD4TV01</accession>
<sequence>MARLFTQSLPRRRLASVKCAYFSRGSCRSCELMGQDYRDQVRDKMRTTRRMLYPFLTPDTKWNSPFQCPQPGFRNKAKMVISGSKKTITLGLAPTPRHPHGVDLEECPLYPESIRATFEPIRQWLLRLGARPYQIDAHRGELRHVLVSANPAGELMVRLVLRSKAALKRVENTWPDLARELPGLRVFSVNIQPEHTALIDGPEEIVLSPQRFLPMPGVGTDLFLAPGAFFQTNTAGALALYNQAAEWAARLRPGLVWDLYCGVGGFGFAVADSLGANPSPGEAGGGEPGSCQVIGVELAGAAIEGAKHAAQLQRATPGQAPHENQTTQVTGDTTDSNTTDNITTNQVISKPAANGLRFITADAGKWIKNQKKLVTPDLLVVNPPRRGLGNELSKWIEKSEIPHVIYSSCYQPSLVDNLHRMKSYRVTELKLVDMFPHTRHVETIVLLSRK</sequence>
<dbReference type="AlphaFoldDB" id="A0ABD4TV01"/>
<dbReference type="PANTHER" id="PTHR11061">
    <property type="entry name" value="RNA M5U METHYLTRANSFERASE"/>
    <property type="match status" value="1"/>
</dbReference>
<feature type="binding site" evidence="4">
    <location>
        <position position="382"/>
    </location>
    <ligand>
        <name>S-adenosyl-L-methionine</name>
        <dbReference type="ChEBI" id="CHEBI:59789"/>
    </ligand>
</feature>
<name>A0ABD4TV01_9ACTO</name>
<dbReference type="PROSITE" id="PS01230">
    <property type="entry name" value="TRMA_1"/>
    <property type="match status" value="1"/>
</dbReference>
<feature type="active site" description="Nucleophile" evidence="4">
    <location>
        <position position="409"/>
    </location>
</feature>
<evidence type="ECO:0000256" key="1">
    <source>
        <dbReference type="ARBA" id="ARBA00022603"/>
    </source>
</evidence>
<dbReference type="SUPFAM" id="SSF53335">
    <property type="entry name" value="S-adenosyl-L-methionine-dependent methyltransferases"/>
    <property type="match status" value="1"/>
</dbReference>
<comment type="similarity">
    <text evidence="4">Belongs to the class I-like SAM-binding methyltransferase superfamily. RNA M5U methyltransferase family.</text>
</comment>
<evidence type="ECO:0000313" key="8">
    <source>
        <dbReference type="Proteomes" id="UP001209486"/>
    </source>
</evidence>